<protein>
    <submittedName>
        <fullName evidence="2">Metallophosphoesterase</fullName>
    </submittedName>
</protein>
<dbReference type="OrthoDB" id="303721at2157"/>
<dbReference type="PANTHER" id="PTHR46546">
    <property type="entry name" value="SHEWANELLA-LIKE PROTEIN PHOSPHATASE 1"/>
    <property type="match status" value="1"/>
</dbReference>
<dbReference type="PANTHER" id="PTHR46546:SF4">
    <property type="entry name" value="SHEWANELLA-LIKE PROTEIN PHOSPHATASE 1"/>
    <property type="match status" value="1"/>
</dbReference>
<gene>
    <name evidence="2" type="ORF">KTS45_18660</name>
</gene>
<dbReference type="InterPro" id="IPR029052">
    <property type="entry name" value="Metallo-depent_PP-like"/>
</dbReference>
<dbReference type="AlphaFoldDB" id="A0A8J8C8M7"/>
<dbReference type="Pfam" id="PF00149">
    <property type="entry name" value="Metallophos"/>
    <property type="match status" value="1"/>
</dbReference>
<dbReference type="Proteomes" id="UP000766550">
    <property type="component" value="Unassembled WGS sequence"/>
</dbReference>
<proteinExistence type="predicted"/>
<comment type="caution">
    <text evidence="2">The sequence shown here is derived from an EMBL/GenBank/DDBJ whole genome shotgun (WGS) entry which is preliminary data.</text>
</comment>
<evidence type="ECO:0000313" key="2">
    <source>
        <dbReference type="EMBL" id="MBV0926233.1"/>
    </source>
</evidence>
<dbReference type="GO" id="GO:0016787">
    <property type="term" value="F:hydrolase activity"/>
    <property type="evidence" value="ECO:0007669"/>
    <property type="project" value="InterPro"/>
</dbReference>
<dbReference type="Gene3D" id="3.60.21.10">
    <property type="match status" value="1"/>
</dbReference>
<dbReference type="RefSeq" id="WP_162319352.1">
    <property type="nucleotide sequence ID" value="NZ_JAHQXF010000004.1"/>
</dbReference>
<evidence type="ECO:0000259" key="1">
    <source>
        <dbReference type="Pfam" id="PF00149"/>
    </source>
</evidence>
<name>A0A8J8C8M7_9EURY</name>
<dbReference type="EMBL" id="JAHQXF010000004">
    <property type="protein sequence ID" value="MBV0926233.1"/>
    <property type="molecule type" value="Genomic_DNA"/>
</dbReference>
<sequence>MAGGTQPFPLETESSQNISEQVRDSIAAFADQTPAIVSISDIHGYLAEARSALLTLTNHPDYEPVVTQSADDYLHWADNNYVLLFNGDLIDRGPHNIETLQLVARLINEAPPGRVRVTLGNHEMAVLTPDLFHWDGWFCDSVGSEGRQTLFEAIQRGYVIAAYEGYSAVYAHAGHPETYDVETVNSRLVAAVGKLQDAHETLTDTQVQQAVVDEYPLVLGMGDGHLKHPPAGLVWLDFQYLSQDAPSQIVGHTRHDTVTQKGAVLCENVIRNTQGEPGGESVVIETPDQIVSLRRTADGDVTTTEHILD</sequence>
<feature type="domain" description="Calcineurin-like phosphoesterase" evidence="1">
    <location>
        <begin position="36"/>
        <end position="139"/>
    </location>
</feature>
<accession>A0A8J8C8M7</accession>
<dbReference type="InterPro" id="IPR004843">
    <property type="entry name" value="Calcineurin-like_PHP"/>
</dbReference>
<dbReference type="SUPFAM" id="SSF56300">
    <property type="entry name" value="Metallo-dependent phosphatases"/>
    <property type="match status" value="1"/>
</dbReference>
<reference evidence="2 3" key="1">
    <citation type="submission" date="2021-06" db="EMBL/GenBank/DDBJ databases">
        <title>New haloarchaea isolates fom saline soil.</title>
        <authorList>
            <person name="Duran-Viseras A."/>
            <person name="Sanchez-Porro C.S."/>
            <person name="Ventosa A."/>
        </authorList>
    </citation>
    <scope>NUCLEOTIDE SEQUENCE [LARGE SCALE GENOMIC DNA]</scope>
    <source>
        <strain evidence="2 3">JCM 183640</strain>
    </source>
</reference>
<organism evidence="2 3">
    <name type="scientific">Haloarcula limicola</name>
    <dbReference type="NCBI Taxonomy" id="1429915"/>
    <lineage>
        <taxon>Archaea</taxon>
        <taxon>Methanobacteriati</taxon>
        <taxon>Methanobacteriota</taxon>
        <taxon>Stenosarchaea group</taxon>
        <taxon>Halobacteria</taxon>
        <taxon>Halobacteriales</taxon>
        <taxon>Haloarculaceae</taxon>
        <taxon>Haloarcula</taxon>
    </lineage>
</organism>
<evidence type="ECO:0000313" key="3">
    <source>
        <dbReference type="Proteomes" id="UP000766550"/>
    </source>
</evidence>
<keyword evidence="3" id="KW-1185">Reference proteome</keyword>